<comment type="similarity">
    <text evidence="6">Belongs to the protoporphyrinogen/coproporphyrinogen oxidase family. Coproporphyrinogen III oxidase subfamily.</text>
</comment>
<dbReference type="Gene3D" id="3.50.50.60">
    <property type="entry name" value="FAD/NAD(P)-binding domain"/>
    <property type="match status" value="1"/>
</dbReference>
<accession>A0A7T0G2S7</accession>
<keyword evidence="4 6" id="KW-0560">Oxidoreductase</keyword>
<name>A0A7T0G2S7_9BACT</name>
<dbReference type="NCBIfam" id="TIGR00562">
    <property type="entry name" value="proto_IX_ox"/>
    <property type="match status" value="1"/>
</dbReference>
<dbReference type="Gene3D" id="3.90.660.20">
    <property type="entry name" value="Protoporphyrinogen oxidase, mitochondrial, domain 2"/>
    <property type="match status" value="1"/>
</dbReference>
<dbReference type="GO" id="GO:0005737">
    <property type="term" value="C:cytoplasm"/>
    <property type="evidence" value="ECO:0007669"/>
    <property type="project" value="UniProtKB-SubCell"/>
</dbReference>
<feature type="domain" description="Amine oxidase" evidence="7">
    <location>
        <begin position="11"/>
        <end position="468"/>
    </location>
</feature>
<comment type="catalytic activity">
    <reaction evidence="6">
        <text>coproporphyrinogen III + 3 O2 = coproporphyrin III + 3 H2O2</text>
        <dbReference type="Rhea" id="RHEA:43436"/>
        <dbReference type="ChEBI" id="CHEBI:15379"/>
        <dbReference type="ChEBI" id="CHEBI:16240"/>
        <dbReference type="ChEBI" id="CHEBI:57309"/>
        <dbReference type="ChEBI" id="CHEBI:131725"/>
        <dbReference type="EC" id="1.3.3.15"/>
    </reaction>
</comment>
<keyword evidence="2 6" id="KW-0285">Flavoprotein</keyword>
<dbReference type="KEGG" id="nva:G3M78_04315"/>
<evidence type="ECO:0000256" key="3">
    <source>
        <dbReference type="ARBA" id="ARBA00022827"/>
    </source>
</evidence>
<dbReference type="Pfam" id="PF01593">
    <property type="entry name" value="Amino_oxidase"/>
    <property type="match status" value="1"/>
</dbReference>
<evidence type="ECO:0000256" key="2">
    <source>
        <dbReference type="ARBA" id="ARBA00022630"/>
    </source>
</evidence>
<dbReference type="UniPathway" id="UPA00252"/>
<dbReference type="SUPFAM" id="SSF51905">
    <property type="entry name" value="FAD/NAD(P)-binding domain"/>
    <property type="match status" value="1"/>
</dbReference>
<dbReference type="SUPFAM" id="SSF54373">
    <property type="entry name" value="FAD-linked reductases, C-terminal domain"/>
    <property type="match status" value="1"/>
</dbReference>
<evidence type="ECO:0000256" key="6">
    <source>
        <dbReference type="RuleBase" id="RU364052"/>
    </source>
</evidence>
<gene>
    <name evidence="8" type="primary">hemG</name>
    <name evidence="8" type="ORF">G3M78_04315</name>
</gene>
<keyword evidence="5 6" id="KW-0350">Heme biosynthesis</keyword>
<evidence type="ECO:0000256" key="4">
    <source>
        <dbReference type="ARBA" id="ARBA00023002"/>
    </source>
</evidence>
<dbReference type="InterPro" id="IPR036188">
    <property type="entry name" value="FAD/NAD-bd_sf"/>
</dbReference>
<evidence type="ECO:0000256" key="1">
    <source>
        <dbReference type="ARBA" id="ARBA00001974"/>
    </source>
</evidence>
<dbReference type="PANTHER" id="PTHR42923:SF3">
    <property type="entry name" value="PROTOPORPHYRINOGEN OXIDASE"/>
    <property type="match status" value="1"/>
</dbReference>
<dbReference type="InterPro" id="IPR050464">
    <property type="entry name" value="Zeta_carotene_desat/Oxidored"/>
</dbReference>
<reference evidence="9" key="1">
    <citation type="submission" date="2020-02" db="EMBL/GenBank/DDBJ databases">
        <title>Genomic and physiological characterization of two novel Nitrospinaceae genera.</title>
        <authorList>
            <person name="Mueller A.J."/>
            <person name="Jung M.-Y."/>
            <person name="Strachan C.R."/>
            <person name="Herbold C.W."/>
            <person name="Kirkegaard R.H."/>
            <person name="Daims H."/>
        </authorList>
    </citation>
    <scope>NUCLEOTIDE SEQUENCE [LARGE SCALE GENOMIC DNA]</scope>
</reference>
<dbReference type="Gene3D" id="1.10.3110.10">
    <property type="entry name" value="protoporphyrinogen ix oxidase, domain 3"/>
    <property type="match status" value="1"/>
</dbReference>
<evidence type="ECO:0000313" key="8">
    <source>
        <dbReference type="EMBL" id="QPJ64655.1"/>
    </source>
</evidence>
<dbReference type="InterPro" id="IPR002937">
    <property type="entry name" value="Amino_oxidase"/>
</dbReference>
<dbReference type="GO" id="GO:0006783">
    <property type="term" value="P:heme biosynthetic process"/>
    <property type="evidence" value="ECO:0007669"/>
    <property type="project" value="UniProtKB-UniRule"/>
</dbReference>
<proteinExistence type="inferred from homology"/>
<evidence type="ECO:0000256" key="5">
    <source>
        <dbReference type="ARBA" id="ARBA00023133"/>
    </source>
</evidence>
<dbReference type="EMBL" id="CP048620">
    <property type="protein sequence ID" value="QPJ64655.1"/>
    <property type="molecule type" value="Genomic_DNA"/>
</dbReference>
<dbReference type="PANTHER" id="PTHR42923">
    <property type="entry name" value="PROTOPORPHYRINOGEN OXIDASE"/>
    <property type="match status" value="1"/>
</dbReference>
<sequence length="477" mass="52541">MKKIIIIGGGIAGLAAAFRIQEEIDNGADVQCQVLEASEHFGGKIHTERFDGFIVERGPDSFISQKPWAIQLCKRLGLAHRLMGTNPEQPKTYVYTGQRLVTMPDGLSLMIPTKFLPFALSPLFSWSGKIRMGMDLIIPGKKNDEDESLASFIRRRLGEEALRKMAEPMLAGIYASDPETMSIKSTFPMFVQAEKKYRSLILGALARKRDMLMKKPATPAPKGPAPFSLFMTLQSGLGEMVDAVLEKSKDIQFRPNTRIDSITRNGEGWKVNVEGGEALEADIVIVSCPASITAKLIEPTAPKASELLKTIKYVSTATVSIAFKKEGFEHPLNGFGFVIPRNEGRRILACTWTSSKFPKRTPDDHVMLRVFVGGAQREDMAEQEESAIVTMVREELKFMMGIEQEPVFCKVYHNRKSNVQYQVGHGELIASIEKEMEAHPGLYLAGSAYHGIGIPDCVLDGTKAAEKALGVAPVPAP</sequence>
<protein>
    <recommendedName>
        <fullName evidence="6">Coproporphyrinogen III oxidase</fullName>
        <ecNumber evidence="6">1.3.3.15</ecNumber>
    </recommendedName>
</protein>
<evidence type="ECO:0000313" key="9">
    <source>
        <dbReference type="Proteomes" id="UP000594464"/>
    </source>
</evidence>
<dbReference type="GO" id="GO:0004729">
    <property type="term" value="F:oxygen-dependent protoporphyrinogen oxidase activity"/>
    <property type="evidence" value="ECO:0007669"/>
    <property type="project" value="UniProtKB-UniRule"/>
</dbReference>
<comment type="pathway">
    <text evidence="6">Porphyrin-containing compound metabolism; protoheme biosynthesis.</text>
</comment>
<evidence type="ECO:0000259" key="7">
    <source>
        <dbReference type="Pfam" id="PF01593"/>
    </source>
</evidence>
<comment type="subcellular location">
    <subcellularLocation>
        <location evidence="6">Cytoplasm</location>
    </subcellularLocation>
</comment>
<keyword evidence="6" id="KW-0963">Cytoplasm</keyword>
<dbReference type="Proteomes" id="UP000594464">
    <property type="component" value="Chromosome"/>
</dbReference>
<dbReference type="InterPro" id="IPR004572">
    <property type="entry name" value="Protoporphyrinogen_oxidase"/>
</dbReference>
<comment type="function">
    <text evidence="6">Involved in coproporphyrin-dependent heme b biosynthesis. Catalyzes the oxidation of coproporphyrinogen III to coproporphyrin III.</text>
</comment>
<dbReference type="AlphaFoldDB" id="A0A7T0G2S7"/>
<comment type="cofactor">
    <cofactor evidence="1 6">
        <name>FAD</name>
        <dbReference type="ChEBI" id="CHEBI:57692"/>
    </cofactor>
</comment>
<organism evidence="8 9">
    <name type="scientific">Candidatus Nitrohelix vancouverensis</name>
    <dbReference type="NCBI Taxonomy" id="2705534"/>
    <lineage>
        <taxon>Bacteria</taxon>
        <taxon>Pseudomonadati</taxon>
        <taxon>Nitrospinota/Tectimicrobiota group</taxon>
        <taxon>Nitrospinota</taxon>
        <taxon>Nitrospinia</taxon>
        <taxon>Nitrospinales</taxon>
        <taxon>Nitrospinaceae</taxon>
        <taxon>Candidatus Nitrohelix</taxon>
    </lineage>
</organism>
<keyword evidence="3 6" id="KW-0274">FAD</keyword>
<dbReference type="EC" id="1.3.3.15" evidence="6"/>